<evidence type="ECO:0000313" key="3">
    <source>
        <dbReference type="EMBL" id="CAL4804902.1"/>
    </source>
</evidence>
<name>A0A9P1GMK4_9DINO</name>
<dbReference type="Proteomes" id="UP001152797">
    <property type="component" value="Unassembled WGS sequence"/>
</dbReference>
<dbReference type="AlphaFoldDB" id="A0A9P1GMK4"/>
<feature type="region of interest" description="Disordered" evidence="1">
    <location>
        <begin position="148"/>
        <end position="184"/>
    </location>
</feature>
<feature type="compositionally biased region" description="Acidic residues" evidence="1">
    <location>
        <begin position="172"/>
        <end position="182"/>
    </location>
</feature>
<reference evidence="2" key="1">
    <citation type="submission" date="2022-10" db="EMBL/GenBank/DDBJ databases">
        <authorList>
            <person name="Chen Y."/>
            <person name="Dougan E. K."/>
            <person name="Chan C."/>
            <person name="Rhodes N."/>
            <person name="Thang M."/>
        </authorList>
    </citation>
    <scope>NUCLEOTIDE SEQUENCE</scope>
</reference>
<evidence type="ECO:0000256" key="1">
    <source>
        <dbReference type="SAM" id="MobiDB-lite"/>
    </source>
</evidence>
<protein>
    <submittedName>
        <fullName evidence="2">Uncharacterized protein</fullName>
    </submittedName>
</protein>
<gene>
    <name evidence="2" type="ORF">C1SCF055_LOCUS42224</name>
</gene>
<evidence type="ECO:0000313" key="2">
    <source>
        <dbReference type="EMBL" id="CAI4017590.1"/>
    </source>
</evidence>
<feature type="compositionally biased region" description="Low complexity" evidence="1">
    <location>
        <begin position="159"/>
        <end position="171"/>
    </location>
</feature>
<dbReference type="EMBL" id="CAMXCT010006645">
    <property type="protein sequence ID" value="CAI4017590.1"/>
    <property type="molecule type" value="Genomic_DNA"/>
</dbReference>
<dbReference type="EMBL" id="CAMXCT030006645">
    <property type="protein sequence ID" value="CAL4804902.1"/>
    <property type="molecule type" value="Genomic_DNA"/>
</dbReference>
<organism evidence="2">
    <name type="scientific">Cladocopium goreaui</name>
    <dbReference type="NCBI Taxonomy" id="2562237"/>
    <lineage>
        <taxon>Eukaryota</taxon>
        <taxon>Sar</taxon>
        <taxon>Alveolata</taxon>
        <taxon>Dinophyceae</taxon>
        <taxon>Suessiales</taxon>
        <taxon>Symbiodiniaceae</taxon>
        <taxon>Cladocopium</taxon>
    </lineage>
</organism>
<evidence type="ECO:0000313" key="4">
    <source>
        <dbReference type="Proteomes" id="UP001152797"/>
    </source>
</evidence>
<accession>A0A9P1GMK4</accession>
<dbReference type="OrthoDB" id="441573at2759"/>
<keyword evidence="4" id="KW-1185">Reference proteome</keyword>
<comment type="caution">
    <text evidence="2">The sequence shown here is derived from an EMBL/GenBank/DDBJ whole genome shotgun (WGS) entry which is preliminary data.</text>
</comment>
<reference evidence="3 4" key="2">
    <citation type="submission" date="2024-05" db="EMBL/GenBank/DDBJ databases">
        <authorList>
            <person name="Chen Y."/>
            <person name="Shah S."/>
            <person name="Dougan E. K."/>
            <person name="Thang M."/>
            <person name="Chan C."/>
        </authorList>
    </citation>
    <scope>NUCLEOTIDE SEQUENCE [LARGE SCALE GENOMIC DNA]</scope>
</reference>
<dbReference type="EMBL" id="CAMXCT020006645">
    <property type="protein sequence ID" value="CAL1170965.1"/>
    <property type="molecule type" value="Genomic_DNA"/>
</dbReference>
<proteinExistence type="predicted"/>
<sequence>MAEPAPNPRPAMVVAFEDSLDDSEAQWPPRHALASLLEEHFYVRKNLREGGRMLTWPKPELTGLATLQALSLNRMAISDALQIWGSHSKEEVKSPPVEWLKDEVKQLYVLMNVEPKPMSVYIDAWGTKRLDPLLHQLMDRMTDHWGHLAPLEPAPAQEPAPEQVEAPSSAAEAEEPSADDAPESPCMVAASRALLQAEREAILQLGCILVCLATCGK</sequence>